<keyword evidence="4" id="KW-1185">Reference proteome</keyword>
<dbReference type="GeneID" id="18244410"/>
<dbReference type="PANTHER" id="PTHR34491">
    <property type="entry name" value="A-TYPE INCLUSION PROTEIN, PUTATIVE-RELATED"/>
    <property type="match status" value="1"/>
</dbReference>
<feature type="coiled-coil region" evidence="1">
    <location>
        <begin position="131"/>
        <end position="165"/>
    </location>
</feature>
<dbReference type="Proteomes" id="UP000007241">
    <property type="component" value="Unassembled WGS sequence"/>
</dbReference>
<dbReference type="EMBL" id="GL882892">
    <property type="protein sequence ID" value="EGF77351.1"/>
    <property type="molecule type" value="Genomic_DNA"/>
</dbReference>
<sequence>MTLLTSKTNYDHTLQDSTDVFLNQSSLPRTWEQHSPYDSTHLVSYEQPLTDLKGFIESAIPNPLRTELASLQNALETCQKEKTALGAKVQTETFERVRLMSLLDITREELRTTQRQLLQLRYDPFSTLAVNAALQRKIGDMRLHIDSLTNESTKLKSTIQKLSSAQGDAINESVRKSLHIETVEAERSRLAESLLSAQYESTEFTRKIAMLETENSAQRRHITALERLHPDNAARRAFSGQDNHSTQDKPLPVCDVCGFSNQEATAEQLDANLHVAELSHQVESLKQASQQLTSHQASVLKQLTAERDRCSKAVDEITKLTTKCNLLEINEANSLKKMEAYMSLNTEHHNRITAQYSFLRDLTYTRLQESADSRAHIHGQIEEFFGFFGDIIGIIWMLETLLNEEQQARNRIEKVKQEFATECASLFKELQTRARRHELKWTHIQTHAYELKSELVKIDSAALPDSVQNTLASIYTSLDEMVKVSSYEIVETSATAKLSAESRTLFVESRLAEAEVFISSVFSDRDRQHKWSCDLNQKLPLLEARMEKLHDSLEKYIKLQTNKKHQSLPITKDTNCEPVPSMEVEASDEIPSTSLKTKKLIPSLESQPTRSIYGRFWPTFGLGSSLSSTTFDAQSISTRQHQRRLSIKSVFEQVSNTISYDHPSDNNIDTSSNLNSAANMVLRTLFKKEEMINQLQHKIADLEVDVKKCKDPTNQLYTHSETNQQIVDVSLLKSTISEEQLPVNTNEHMSSFQNSDTLQNEIQDKTPIDFSSNVLVPVEPAYQDVQNGTDTFNTRNPTVSNQVDLDTTPDRLTDQDTLQVQPEPILLKDATTQSSVKITRSIEVQTFSDLIIITKDKWSSVEKELLESNQREIELQKSLDEMVLNHDTVESKLVCADEKNTALESQLQDQTSQLTIYKSKLNESDAKVTDLALAMAAFADQPISTHMPTEFASTQTRTPFLLDYAAQTDSPAMHSVSVETTLKHHHDNSSQTIDMMLIPKDRWASIEQELTQTNQHKLDLQQTVEELTSKYDQMLIEKAREFERYVAIESQSHAQNIMDNHETQFEKSVVDSVHHSSTASTFKHRPISQLFTTNTTYTQTFSTKHIDGSNQTDSSLQRDGSNQTDILPQRDGSNQTDILLQCDGSNQTDTSLMVVSKSEWTHIEHELAECKQCKLDLQNTVDTLTTNQNQLNAQYLQESEKHNLLKSDSQICDQELQHHKLQVEKNIKEINLLKSTITKLEQEIALKSVSTLTVKVQTEPSISSQPDSSNLQNGISQTDIIVQADHNAQTDDSLIFISKEKWQRFDQELAESNQKSLHLQRVIDELNLAHDDLKSKLLYETEKRDAFESHSRVDDCDALGHSAQLEKYTLEIARLGSVIACMNDQYVSQQPQLVSVNTETDHIFTLDTTTQTDSKTVCDSITQANDDRSDFISKEKWNNTVQDLEKSVKREQDLQQTIFDLQLKYELAKSDQRTAFESQLQAHNTESREYASQITTSDLLVNDMKQQIELHKHQLKDLKDQIIKLKTDLKKTVLLEKAKELKYQQSETQHREYLCTISTILSPLNQDGKLDVTNKTALLELVSNLLPIISGADKQLKSSFSQTLDFTNSTHELHKNQARLREELQNALSEMKLLVVNNTHLKDTLWQLKMQVNAIQSHNSARVVSLIPAGLRNESVKDEIMAIQNKVELAISMRDKENLRLEQKLCKQREEHLSGLSKVSNQLQAATEYSRALLINLEFSNRHLTDTKERLSAENDALCKEISRLHCMQIENSRISPVTPSTMSHASIPSNGSQASTKIATDVDKSKLNHASQRFKQMVIRDKHGLSTWLSTVYTGSSTSLSHGKLATMAHQIMEYCEVLAGLVDVVTTLLTRQTIDKDTVSWLSSLPVFDIMLQKLDNPTDGFKSDGKQKSRLPNAIIAHLLFDITRDARLREQHHHLATQSNTLDCGTQTNLELVQPERSPADAIEQQSYQHIKSIPVFDETEKQKMLDCCNDLLIQQNHLRGVVKYIMKKNVQCQSEIQKKNIQISLLQTKPPTATRSVNCDLNDFIDRVQDSIPNFESIKTAYVQAAIVMTDAATSLPLPSQTLASTQTDTIEASVSTSHMEKSVSVARFLKIQRKCSDQSALILKLQSDISKLASIHELPVKDTIVDGSEALIKRSEYEDMLQKLVDLQVDLAMVMGERDSVKHELAQLELCVLEEKKSKQIPLGTDETVDSITESKSMLDSTKQQQTHFDKLVSDCAQSDSRWKAAELQSQHYQNQLQAANMSIEALTTQVQKMHAQSNLLSSPLLQPINPRKSILIDAETQTSKGISEVYKKQKIAASLIQTKTNLDLSKRQVTVLEAENTSLKQAYEHMRQELQVLQKPNFAERIKQETHDRDVKIAGLSDQLEKANRQVVQLQSKLLKIEQVMKNGVDSLRSDVQVSQRDIVENIQNMQTMLADSQSEIQQYIQNVGQELHQGVTNRKKLQSSFYRLKQSCHLQPKQVNCESQTEIVKQFENAICDRNCNCNIHSKEMIDISHTHLNRVHAGLTEFHATLHACIVPLQQHALKPRVFVEFVEHILDLVHELVLLCKHDDTKYQNSVLNANQWLMSRLQDKTVYSSQTASLPTSSVKAVQLDLLPMKDAQTNTFFTYPTNSPTLSSAAPHLDQESVKSDHLTQQSIQNASYIDFEKFGNSQSESFLADTEKDQRLEQRAQEFESELAHMKLMSKKAFAQTAQTLSNLYRLNGTDSYNVQSNSSSAMTIIKDKAAFEFSSLEANINRLLLGDSTVEIEPNKDGHDYLSKDMEHIRMLTKHSLQTTAEAIKMAAQPPFTHSWIYQSESSSATDLKSRPFLAKKTSSLTGLGSEKDKCESDHTNLKSNLSIITDGFEKSRPRQQSILSKIDLSAKSDMMESLSHDLAYMRDLTRRSIISTAETIRSAAQCDEKCPDLDVVTMDYDYPQMEMQSGMNDTNKAMDGGSTLFDIETMKSLTMASIEQTQILIHQIERDRMNE</sequence>
<feature type="compositionally biased region" description="Polar residues" evidence="2">
    <location>
        <begin position="1108"/>
        <end position="1133"/>
    </location>
</feature>
<accession>F4PBM5</accession>
<name>F4PBM5_BATDJ</name>
<dbReference type="OrthoDB" id="10665447at2759"/>
<proteinExistence type="predicted"/>
<evidence type="ECO:0000256" key="2">
    <source>
        <dbReference type="SAM" id="MobiDB-lite"/>
    </source>
</evidence>
<gene>
    <name evidence="3" type="ORF">BATDEDRAFT_91844</name>
</gene>
<keyword evidence="1" id="KW-0175">Coiled coil</keyword>
<dbReference type="RefSeq" id="XP_006682049.1">
    <property type="nucleotide sequence ID" value="XM_006681986.1"/>
</dbReference>
<evidence type="ECO:0000313" key="4">
    <source>
        <dbReference type="Proteomes" id="UP000007241"/>
    </source>
</evidence>
<feature type="coiled-coil region" evidence="1">
    <location>
        <begin position="2256"/>
        <end position="2283"/>
    </location>
</feature>
<evidence type="ECO:0000256" key="1">
    <source>
        <dbReference type="SAM" id="Coils"/>
    </source>
</evidence>
<protein>
    <submittedName>
        <fullName evidence="3">Uncharacterized protein</fullName>
    </submittedName>
</protein>
<evidence type="ECO:0000313" key="3">
    <source>
        <dbReference type="EMBL" id="EGF77351.1"/>
    </source>
</evidence>
<dbReference type="HOGENOM" id="CLU_226118_0_0_1"/>
<dbReference type="InParanoid" id="F4PBM5"/>
<feature type="coiled-coil region" evidence="1">
    <location>
        <begin position="275"/>
        <end position="320"/>
    </location>
</feature>
<feature type="coiled-coil region" evidence="1">
    <location>
        <begin position="1501"/>
        <end position="1528"/>
    </location>
</feature>
<dbReference type="OMA" id="MIYENIN"/>
<feature type="coiled-coil region" evidence="1">
    <location>
        <begin position="2384"/>
        <end position="2454"/>
    </location>
</feature>
<feature type="region of interest" description="Disordered" evidence="2">
    <location>
        <begin position="1103"/>
        <end position="1133"/>
    </location>
</feature>
<reference evidence="3 4" key="1">
    <citation type="submission" date="2009-12" db="EMBL/GenBank/DDBJ databases">
        <title>The draft genome of Batrachochytrium dendrobatidis.</title>
        <authorList>
            <consortium name="US DOE Joint Genome Institute (JGI-PGF)"/>
            <person name="Kuo A."/>
            <person name="Salamov A."/>
            <person name="Schmutz J."/>
            <person name="Lucas S."/>
            <person name="Pitluck S."/>
            <person name="Rosenblum E."/>
            <person name="Stajich J."/>
            <person name="Eisen M."/>
            <person name="Grigoriev I.V."/>
        </authorList>
    </citation>
    <scope>NUCLEOTIDE SEQUENCE [LARGE SCALE GENOMIC DNA]</scope>
    <source>
        <strain evidence="4">JAM81 / FGSC 10211</strain>
    </source>
</reference>
<feature type="coiled-coil region" evidence="1">
    <location>
        <begin position="1610"/>
        <end position="1637"/>
    </location>
</feature>
<dbReference type="PANTHER" id="PTHR34491:SF38">
    <property type="entry name" value="CENTROSOMIN N-TERMINAL MOTIF 1 DOMAIN-CONTAINING PROTEIN-RELATED"/>
    <property type="match status" value="1"/>
</dbReference>
<feature type="coiled-coil region" evidence="1">
    <location>
        <begin position="1010"/>
        <end position="1037"/>
    </location>
</feature>
<organism evidence="3 4">
    <name type="scientific">Batrachochytrium dendrobatidis (strain JAM81 / FGSC 10211)</name>
    <name type="common">Frog chytrid fungus</name>
    <dbReference type="NCBI Taxonomy" id="684364"/>
    <lineage>
        <taxon>Eukaryota</taxon>
        <taxon>Fungi</taxon>
        <taxon>Fungi incertae sedis</taxon>
        <taxon>Chytridiomycota</taxon>
        <taxon>Chytridiomycota incertae sedis</taxon>
        <taxon>Chytridiomycetes</taxon>
        <taxon>Rhizophydiales</taxon>
        <taxon>Rhizophydiales incertae sedis</taxon>
        <taxon>Batrachochytrium</taxon>
    </lineage>
</organism>